<protein>
    <submittedName>
        <fullName evidence="8">RNA polymerase sigma factor</fullName>
    </submittedName>
</protein>
<evidence type="ECO:0000259" key="6">
    <source>
        <dbReference type="Pfam" id="PF04542"/>
    </source>
</evidence>
<dbReference type="SUPFAM" id="SSF88659">
    <property type="entry name" value="Sigma3 and sigma4 domains of RNA polymerase sigma factors"/>
    <property type="match status" value="1"/>
</dbReference>
<gene>
    <name evidence="8" type="ORF">IEQ31_31135</name>
</gene>
<dbReference type="Proteomes" id="UP000653231">
    <property type="component" value="Unassembled WGS sequence"/>
</dbReference>
<dbReference type="Gene3D" id="1.10.10.10">
    <property type="entry name" value="Winged helix-like DNA-binding domain superfamily/Winged helix DNA-binding domain"/>
    <property type="match status" value="1"/>
</dbReference>
<evidence type="ECO:0000256" key="1">
    <source>
        <dbReference type="ARBA" id="ARBA00010641"/>
    </source>
</evidence>
<dbReference type="SUPFAM" id="SSF88946">
    <property type="entry name" value="Sigma2 domain of RNA polymerase sigma factors"/>
    <property type="match status" value="1"/>
</dbReference>
<evidence type="ECO:0000313" key="8">
    <source>
        <dbReference type="EMBL" id="MBD3147600.1"/>
    </source>
</evidence>
<dbReference type="InterPro" id="IPR039425">
    <property type="entry name" value="RNA_pol_sigma-70-like"/>
</dbReference>
<keyword evidence="3" id="KW-0731">Sigma factor</keyword>
<feature type="compositionally biased region" description="Pro residues" evidence="5">
    <location>
        <begin position="1"/>
        <end position="19"/>
    </location>
</feature>
<feature type="region of interest" description="Disordered" evidence="5">
    <location>
        <begin position="1"/>
        <end position="24"/>
    </location>
</feature>
<evidence type="ECO:0000256" key="4">
    <source>
        <dbReference type="ARBA" id="ARBA00023163"/>
    </source>
</evidence>
<reference evidence="8 9" key="1">
    <citation type="submission" date="2020-09" db="EMBL/GenBank/DDBJ databases">
        <title>Actinomycete isolated from the Camponotus japonicus Mayr.</title>
        <authorList>
            <person name="Gong X."/>
        </authorList>
    </citation>
    <scope>NUCLEOTIDE SEQUENCE [LARGE SCALE GENOMIC DNA]</scope>
    <source>
        <strain evidence="8 9">2C-HV3</strain>
    </source>
</reference>
<dbReference type="NCBIfam" id="TIGR02937">
    <property type="entry name" value="sigma70-ECF"/>
    <property type="match status" value="1"/>
</dbReference>
<feature type="domain" description="RNA polymerase sigma factor 70 region 4 type 2" evidence="7">
    <location>
        <begin position="151"/>
        <end position="201"/>
    </location>
</feature>
<dbReference type="Pfam" id="PF04542">
    <property type="entry name" value="Sigma70_r2"/>
    <property type="match status" value="1"/>
</dbReference>
<dbReference type="InterPro" id="IPR007627">
    <property type="entry name" value="RNA_pol_sigma70_r2"/>
</dbReference>
<dbReference type="InterPro" id="IPR014284">
    <property type="entry name" value="RNA_pol_sigma-70_dom"/>
</dbReference>
<keyword evidence="9" id="KW-1185">Reference proteome</keyword>
<dbReference type="InterPro" id="IPR036388">
    <property type="entry name" value="WH-like_DNA-bd_sf"/>
</dbReference>
<dbReference type="InterPro" id="IPR013249">
    <property type="entry name" value="RNA_pol_sigma70_r4_t2"/>
</dbReference>
<keyword evidence="2" id="KW-0805">Transcription regulation</keyword>
<dbReference type="CDD" id="cd06171">
    <property type="entry name" value="Sigma70_r4"/>
    <property type="match status" value="1"/>
</dbReference>
<evidence type="ECO:0000256" key="5">
    <source>
        <dbReference type="SAM" id="MobiDB-lite"/>
    </source>
</evidence>
<proteinExistence type="inferred from homology"/>
<dbReference type="InterPro" id="IPR013324">
    <property type="entry name" value="RNA_pol_sigma_r3/r4-like"/>
</dbReference>
<evidence type="ECO:0000313" key="9">
    <source>
        <dbReference type="Proteomes" id="UP000653231"/>
    </source>
</evidence>
<comment type="caution">
    <text evidence="8">The sequence shown here is derived from an EMBL/GenBank/DDBJ whole genome shotgun (WGS) entry which is preliminary data.</text>
</comment>
<comment type="similarity">
    <text evidence="1">Belongs to the sigma-70 factor family. ECF subfamily.</text>
</comment>
<accession>A0ABR8LDK3</accession>
<dbReference type="Gene3D" id="1.10.1740.10">
    <property type="match status" value="1"/>
</dbReference>
<sequence>MRPLPLWPPRGRPHPPPVSPSSDDHDLMAAVAAERVEALRLLHDRHAPWLRARLLRRCADPDLVDDAIQDTFVAVWRGARRYTPQGDDAAAWIWTIAVRRLASALRRPGGRWIASAPLTDTALTDTALAATGARLASAEDSVLLGVEHGDLGGALARLSPELRAVIQATVLDGLTVREASRLLGIPEGTVKTRLMRAKARLREELA</sequence>
<dbReference type="EMBL" id="JACXRZ010000033">
    <property type="protein sequence ID" value="MBD3147600.1"/>
    <property type="molecule type" value="Genomic_DNA"/>
</dbReference>
<dbReference type="PANTHER" id="PTHR43133">
    <property type="entry name" value="RNA POLYMERASE ECF-TYPE SIGMA FACTO"/>
    <property type="match status" value="1"/>
</dbReference>
<name>A0ABR8LDK3_9ACTN</name>
<evidence type="ECO:0000256" key="2">
    <source>
        <dbReference type="ARBA" id="ARBA00023015"/>
    </source>
</evidence>
<dbReference type="PANTHER" id="PTHR43133:SF46">
    <property type="entry name" value="RNA POLYMERASE SIGMA-70 FACTOR ECF SUBFAMILY"/>
    <property type="match status" value="1"/>
</dbReference>
<evidence type="ECO:0000259" key="7">
    <source>
        <dbReference type="Pfam" id="PF08281"/>
    </source>
</evidence>
<dbReference type="Pfam" id="PF08281">
    <property type="entry name" value="Sigma70_r4_2"/>
    <property type="match status" value="1"/>
</dbReference>
<dbReference type="InterPro" id="IPR013325">
    <property type="entry name" value="RNA_pol_sigma_r2"/>
</dbReference>
<keyword evidence="4" id="KW-0804">Transcription</keyword>
<evidence type="ECO:0000256" key="3">
    <source>
        <dbReference type="ARBA" id="ARBA00023082"/>
    </source>
</evidence>
<organism evidence="8 9">
    <name type="scientific">Microbispora bryophytorum subsp. camponoti</name>
    <dbReference type="NCBI Taxonomy" id="1677852"/>
    <lineage>
        <taxon>Bacteria</taxon>
        <taxon>Bacillati</taxon>
        <taxon>Actinomycetota</taxon>
        <taxon>Actinomycetes</taxon>
        <taxon>Streptosporangiales</taxon>
        <taxon>Streptosporangiaceae</taxon>
        <taxon>Microbispora</taxon>
    </lineage>
</organism>
<dbReference type="RefSeq" id="WP_191054784.1">
    <property type="nucleotide sequence ID" value="NZ_JACXRZ010000033.1"/>
</dbReference>
<feature type="domain" description="RNA polymerase sigma-70 region 2" evidence="6">
    <location>
        <begin position="43"/>
        <end position="107"/>
    </location>
</feature>